<keyword evidence="3" id="KW-1185">Reference proteome</keyword>
<organism evidence="2 3">
    <name type="scientific">Nephila pilipes</name>
    <name type="common">Giant wood spider</name>
    <name type="synonym">Nephila maculata</name>
    <dbReference type="NCBI Taxonomy" id="299642"/>
    <lineage>
        <taxon>Eukaryota</taxon>
        <taxon>Metazoa</taxon>
        <taxon>Ecdysozoa</taxon>
        <taxon>Arthropoda</taxon>
        <taxon>Chelicerata</taxon>
        <taxon>Arachnida</taxon>
        <taxon>Araneae</taxon>
        <taxon>Araneomorphae</taxon>
        <taxon>Entelegynae</taxon>
        <taxon>Araneoidea</taxon>
        <taxon>Nephilidae</taxon>
        <taxon>Nephila</taxon>
    </lineage>
</organism>
<proteinExistence type="predicted"/>
<gene>
    <name evidence="2" type="ORF">NPIL_237701</name>
</gene>
<evidence type="ECO:0000256" key="1">
    <source>
        <dbReference type="SAM" id="MobiDB-lite"/>
    </source>
</evidence>
<name>A0A8X6NGL6_NEPPI</name>
<reference evidence="2" key="1">
    <citation type="submission" date="2020-08" db="EMBL/GenBank/DDBJ databases">
        <title>Multicomponent nature underlies the extraordinary mechanical properties of spider dragline silk.</title>
        <authorList>
            <person name="Kono N."/>
            <person name="Nakamura H."/>
            <person name="Mori M."/>
            <person name="Yoshida Y."/>
            <person name="Ohtoshi R."/>
            <person name="Malay A.D."/>
            <person name="Moran D.A.P."/>
            <person name="Tomita M."/>
            <person name="Numata K."/>
            <person name="Arakawa K."/>
        </authorList>
    </citation>
    <scope>NUCLEOTIDE SEQUENCE</scope>
</reference>
<dbReference type="EMBL" id="BMAW01009135">
    <property type="protein sequence ID" value="GFT12208.1"/>
    <property type="molecule type" value="Genomic_DNA"/>
</dbReference>
<evidence type="ECO:0000313" key="3">
    <source>
        <dbReference type="Proteomes" id="UP000887013"/>
    </source>
</evidence>
<feature type="region of interest" description="Disordered" evidence="1">
    <location>
        <begin position="1"/>
        <end position="47"/>
    </location>
</feature>
<evidence type="ECO:0000313" key="2">
    <source>
        <dbReference type="EMBL" id="GFT12208.1"/>
    </source>
</evidence>
<accession>A0A8X6NGL6</accession>
<protein>
    <submittedName>
        <fullName evidence="2">Uncharacterized protein</fullName>
    </submittedName>
</protein>
<dbReference type="Proteomes" id="UP000887013">
    <property type="component" value="Unassembled WGS sequence"/>
</dbReference>
<feature type="compositionally biased region" description="Polar residues" evidence="1">
    <location>
        <begin position="1"/>
        <end position="17"/>
    </location>
</feature>
<comment type="caution">
    <text evidence="2">The sequence shown here is derived from an EMBL/GenBank/DDBJ whole genome shotgun (WGS) entry which is preliminary data.</text>
</comment>
<feature type="compositionally biased region" description="Basic and acidic residues" evidence="1">
    <location>
        <begin position="34"/>
        <end position="46"/>
    </location>
</feature>
<dbReference type="AlphaFoldDB" id="A0A8X6NGL6"/>
<sequence>MSSFRSPHFTTQESPNSLPFPLPEGKSKITSFRTDNKDRSKNENHYSRKTHSIKITNYACDFLPSVVSLQRLLLRNFLLVSVNKRLRAVTKPLFGAKEWWEAEHLPRQR</sequence>